<dbReference type="EMBL" id="DVFI01000040">
    <property type="protein sequence ID" value="HIQ62547.1"/>
    <property type="molecule type" value="Genomic_DNA"/>
</dbReference>
<proteinExistence type="predicted"/>
<evidence type="ECO:0000313" key="3">
    <source>
        <dbReference type="Proteomes" id="UP000886819"/>
    </source>
</evidence>
<protein>
    <submittedName>
        <fullName evidence="2">Uncharacterized protein</fullName>
    </submittedName>
</protein>
<reference evidence="2" key="1">
    <citation type="submission" date="2020-10" db="EMBL/GenBank/DDBJ databases">
        <authorList>
            <person name="Gilroy R."/>
        </authorList>
    </citation>
    <scope>NUCLEOTIDE SEQUENCE</scope>
    <source>
        <strain evidence="2">ChiHile30-977</strain>
    </source>
</reference>
<dbReference type="Proteomes" id="UP000886819">
    <property type="component" value="Unassembled WGS sequence"/>
</dbReference>
<feature type="signal peptide" evidence="1">
    <location>
        <begin position="1"/>
        <end position="25"/>
    </location>
</feature>
<feature type="chain" id="PRO_5038493914" evidence="1">
    <location>
        <begin position="26"/>
        <end position="119"/>
    </location>
</feature>
<evidence type="ECO:0000256" key="1">
    <source>
        <dbReference type="SAM" id="SignalP"/>
    </source>
</evidence>
<gene>
    <name evidence="2" type="ORF">IAA66_03040</name>
</gene>
<comment type="caution">
    <text evidence="2">The sequence shown here is derived from an EMBL/GenBank/DDBJ whole genome shotgun (WGS) entry which is preliminary data.</text>
</comment>
<evidence type="ECO:0000313" key="2">
    <source>
        <dbReference type="EMBL" id="HIQ62547.1"/>
    </source>
</evidence>
<name>A0A9D0YV52_9FIRM</name>
<sequence length="119" mass="12893">MFQGKIRRAALAALCALAMAAGAPAGVAGSLPDRERLEIALDGYSEEQVARAAYDALNAVYRARLSDWEAQRWTLAVVDGAPGQEPLLEVRFWRPDGSYVSVGLRIGWLDPVYVGCTIL</sequence>
<reference evidence="2" key="2">
    <citation type="journal article" date="2021" name="PeerJ">
        <title>Extensive microbial diversity within the chicken gut microbiome revealed by metagenomics and culture.</title>
        <authorList>
            <person name="Gilroy R."/>
            <person name="Ravi A."/>
            <person name="Getino M."/>
            <person name="Pursley I."/>
            <person name="Horton D.L."/>
            <person name="Alikhan N.F."/>
            <person name="Baker D."/>
            <person name="Gharbi K."/>
            <person name="Hall N."/>
            <person name="Watson M."/>
            <person name="Adriaenssens E.M."/>
            <person name="Foster-Nyarko E."/>
            <person name="Jarju S."/>
            <person name="Secka A."/>
            <person name="Antonio M."/>
            <person name="Oren A."/>
            <person name="Chaudhuri R.R."/>
            <person name="La Ragione R."/>
            <person name="Hildebrand F."/>
            <person name="Pallen M.J."/>
        </authorList>
    </citation>
    <scope>NUCLEOTIDE SEQUENCE</scope>
    <source>
        <strain evidence="2">ChiHile30-977</strain>
    </source>
</reference>
<organism evidence="2 3">
    <name type="scientific">Candidatus Avichristensenella intestinipullorum</name>
    <dbReference type="NCBI Taxonomy" id="2840693"/>
    <lineage>
        <taxon>Bacteria</taxon>
        <taxon>Bacillati</taxon>
        <taxon>Bacillota</taxon>
        <taxon>Clostridia</taxon>
        <taxon>Candidatus Avichristensenella</taxon>
    </lineage>
</organism>
<keyword evidence="1" id="KW-0732">Signal</keyword>
<dbReference type="AlphaFoldDB" id="A0A9D0YV52"/>
<accession>A0A9D0YV52</accession>